<proteinExistence type="predicted"/>
<dbReference type="AlphaFoldDB" id="A0AAW4YW91"/>
<organism evidence="1 2">
    <name type="scientific">Billgrantia desiderata</name>
    <dbReference type="NCBI Taxonomy" id="52021"/>
    <lineage>
        <taxon>Bacteria</taxon>
        <taxon>Pseudomonadati</taxon>
        <taxon>Pseudomonadota</taxon>
        <taxon>Gammaproteobacteria</taxon>
        <taxon>Oceanospirillales</taxon>
        <taxon>Halomonadaceae</taxon>
        <taxon>Billgrantia</taxon>
    </lineage>
</organism>
<comment type="caution">
    <text evidence="1">The sequence shown here is derived from an EMBL/GenBank/DDBJ whole genome shotgun (WGS) entry which is preliminary data.</text>
</comment>
<name>A0AAW4YW91_9GAMM</name>
<dbReference type="Proteomes" id="UP001320178">
    <property type="component" value="Unassembled WGS sequence"/>
</dbReference>
<reference evidence="1" key="2">
    <citation type="journal article" date="2021" name="Front. Microbiol.">
        <title>Aerobic Denitrification and Heterotrophic Sulfur Oxidation in the Genus Halomonas Revealed by Six Novel Species Characterizations and Genome-Based Analysis.</title>
        <authorList>
            <person name="Wang L."/>
            <person name="Shao Z."/>
        </authorList>
    </citation>
    <scope>NUCLEOTIDE SEQUENCE</scope>
    <source>
        <strain evidence="1">MCCC 1A05776</strain>
    </source>
</reference>
<evidence type="ECO:0000313" key="2">
    <source>
        <dbReference type="Proteomes" id="UP001320178"/>
    </source>
</evidence>
<protein>
    <submittedName>
        <fullName evidence="1">Uncharacterized protein</fullName>
    </submittedName>
</protein>
<accession>A0AAW4YW91</accession>
<gene>
    <name evidence="1" type="ORF">HOP61_13275</name>
</gene>
<dbReference type="RefSeq" id="WP_234239744.1">
    <property type="nucleotide sequence ID" value="NZ_JABFTS010000005.1"/>
</dbReference>
<dbReference type="EMBL" id="JABFTS010000005">
    <property type="protein sequence ID" value="MCE8052276.1"/>
    <property type="molecule type" value="Genomic_DNA"/>
</dbReference>
<reference evidence="1" key="1">
    <citation type="submission" date="2020-05" db="EMBL/GenBank/DDBJ databases">
        <authorList>
            <person name="Wang L."/>
            <person name="Shao Z."/>
        </authorList>
    </citation>
    <scope>NUCLEOTIDE SEQUENCE</scope>
    <source>
        <strain evidence="1">MCCC 1A05776</strain>
    </source>
</reference>
<sequence>MNLKNLTKRFDKAKAEFLEASIEYQGETIDFLVKSRSYAADDEYIWLKRADGQSTSEGLQRRIHRLVRVQAEDGLEEIALEDVVTYPLDLLMVINEKISEVQGIDTEIDGAIDDAKKKPEKKK</sequence>
<evidence type="ECO:0000313" key="1">
    <source>
        <dbReference type="EMBL" id="MCE8052276.1"/>
    </source>
</evidence>